<dbReference type="Gene3D" id="2.170.130.10">
    <property type="entry name" value="TonB-dependent receptor, plug domain"/>
    <property type="match status" value="1"/>
</dbReference>
<comment type="caution">
    <text evidence="2">The sequence shown here is derived from an EMBL/GenBank/DDBJ whole genome shotgun (WGS) entry which is preliminary data.</text>
</comment>
<dbReference type="SUPFAM" id="SSF56935">
    <property type="entry name" value="Porins"/>
    <property type="match status" value="1"/>
</dbReference>
<dbReference type="Pfam" id="PF13715">
    <property type="entry name" value="CarbopepD_reg_2"/>
    <property type="match status" value="1"/>
</dbReference>
<dbReference type="EMBL" id="BAABHB010000029">
    <property type="protein sequence ID" value="GAA4421630.1"/>
    <property type="molecule type" value="Genomic_DNA"/>
</dbReference>
<organism evidence="2 3">
    <name type="scientific">Nibrella viscosa</name>
    <dbReference type="NCBI Taxonomy" id="1084524"/>
    <lineage>
        <taxon>Bacteria</taxon>
        <taxon>Pseudomonadati</taxon>
        <taxon>Bacteroidota</taxon>
        <taxon>Cytophagia</taxon>
        <taxon>Cytophagales</taxon>
        <taxon>Spirosomataceae</taxon>
        <taxon>Nibrella</taxon>
    </lineage>
</organism>
<keyword evidence="3" id="KW-1185">Reference proteome</keyword>
<accession>A0ABP8L3W3</accession>
<evidence type="ECO:0000256" key="1">
    <source>
        <dbReference type="SAM" id="SignalP"/>
    </source>
</evidence>
<dbReference type="Proteomes" id="UP001500936">
    <property type="component" value="Unassembled WGS sequence"/>
</dbReference>
<evidence type="ECO:0000313" key="3">
    <source>
        <dbReference type="Proteomes" id="UP001500936"/>
    </source>
</evidence>
<dbReference type="InterPro" id="IPR037066">
    <property type="entry name" value="Plug_dom_sf"/>
</dbReference>
<evidence type="ECO:0000313" key="2">
    <source>
        <dbReference type="EMBL" id="GAA4421630.1"/>
    </source>
</evidence>
<dbReference type="InterPro" id="IPR008969">
    <property type="entry name" value="CarboxyPept-like_regulatory"/>
</dbReference>
<protein>
    <submittedName>
        <fullName evidence="2">Carboxypeptidase-like regulatory domain-containing protein</fullName>
    </submittedName>
</protein>
<feature type="chain" id="PRO_5046932169" evidence="1">
    <location>
        <begin position="24"/>
        <end position="785"/>
    </location>
</feature>
<keyword evidence="1" id="KW-0732">Signal</keyword>
<dbReference type="Gene3D" id="2.60.40.1120">
    <property type="entry name" value="Carboxypeptidase-like, regulatory domain"/>
    <property type="match status" value="1"/>
</dbReference>
<name>A0ABP8L3W3_9BACT</name>
<reference evidence="3" key="1">
    <citation type="journal article" date="2019" name="Int. J. Syst. Evol. Microbiol.">
        <title>The Global Catalogue of Microorganisms (GCM) 10K type strain sequencing project: providing services to taxonomists for standard genome sequencing and annotation.</title>
        <authorList>
            <consortium name="The Broad Institute Genomics Platform"/>
            <consortium name="The Broad Institute Genome Sequencing Center for Infectious Disease"/>
            <person name="Wu L."/>
            <person name="Ma J."/>
        </authorList>
    </citation>
    <scope>NUCLEOTIDE SEQUENCE [LARGE SCALE GENOMIC DNA]</scope>
    <source>
        <strain evidence="3">JCM 17925</strain>
    </source>
</reference>
<gene>
    <name evidence="2" type="ORF">GCM10023187_57650</name>
</gene>
<dbReference type="SUPFAM" id="SSF49464">
    <property type="entry name" value="Carboxypeptidase regulatory domain-like"/>
    <property type="match status" value="1"/>
</dbReference>
<dbReference type="RefSeq" id="WP_345271616.1">
    <property type="nucleotide sequence ID" value="NZ_BAABHB010000029.1"/>
</dbReference>
<feature type="signal peptide" evidence="1">
    <location>
        <begin position="1"/>
        <end position="23"/>
    </location>
</feature>
<proteinExistence type="predicted"/>
<sequence>MKKRTLLLAFVLLSLTGFGQSLTQTIKGKIIDAQSGSGLPGASVVLVGTNPPKGSATDADGEFQLTNVPVGRQALRVTYVGYREQEIPNILVTSGKEVVLQISLQEEVITGQEVIVKAKRDKNLLNNEFGTLSARTFDVEQIRRFAGSRNDPARMAASFAGVVGNNDARNDIVVRGNSPLGLLWRLEGVDIPNPSHYGSLGATGGPVSMLNNNTLAKSDFFTGAFPAMYGNAQSGVFDLQLRNGNAGKREYTGQMGFNGFELGAEGPIVPGKKATYLINYRYSVLGAVKLLGLNFGTGSAVPQYQDLTFKFDLPTGRTGSRFTLFGVGGLSRIDMKANPEDTTNLYGDPYRSTFNTAKMGVTGLSYTHYFNDRTYLKATVAASGSAFYVVEDTLNAERVAHPYFRDGSHQERLTALVQLNKKYSARHSVSAGAYFHQLFFTYADSVFLHQQAFRKLHDVKGNTSLMQAYVQWQFKPSNHLTLNSGLHGSLFALNNSTVLEPRFGARYEINPRQTVSFSAGLNSLLPPMQIYFYRTRLSDNEYIQTNRNLGFTRSFQSVAGYERTVGDNIRLKAETYFQYLYNVPVELRASSASAVNVGADFSTPNVDSLVNKGLGRNYGLELTAERSFSNGYYFLITTSLYDSKYQGSDKVWRNTAFNGNYVANVLAGKEFQLSERNTLSFDTRITLAGGRRYTPINLEASRRAGETRVYADQAYEAKFRDYFRTDFKITFRRNGSRVTQEWFVDFQNIFNTKNLFLQYYDNRSQRIRTAYQLGFFPNFNYRIEF</sequence>